<feature type="compositionally biased region" description="Basic and acidic residues" evidence="2">
    <location>
        <begin position="282"/>
        <end position="298"/>
    </location>
</feature>
<gene>
    <name evidence="3" type="ORF">GQ607_008123</name>
</gene>
<keyword evidence="1" id="KW-0175">Coiled coil</keyword>
<evidence type="ECO:0000313" key="3">
    <source>
        <dbReference type="EMBL" id="KAF0324684.1"/>
    </source>
</evidence>
<reference evidence="3 4" key="1">
    <citation type="submission" date="2019-12" db="EMBL/GenBank/DDBJ databases">
        <title>A genome sequence resource for the geographically widespread anthracnose pathogen Colletotrichum asianum.</title>
        <authorList>
            <person name="Meng Y."/>
        </authorList>
    </citation>
    <scope>NUCLEOTIDE SEQUENCE [LARGE SCALE GENOMIC DNA]</scope>
    <source>
        <strain evidence="3 4">ICMP 18580</strain>
    </source>
</reference>
<keyword evidence="4" id="KW-1185">Reference proteome</keyword>
<accession>A0A8H3ZLV5</accession>
<dbReference type="EMBL" id="WOWK01000042">
    <property type="protein sequence ID" value="KAF0324684.1"/>
    <property type="molecule type" value="Genomic_DNA"/>
</dbReference>
<feature type="coiled-coil region" evidence="1">
    <location>
        <begin position="87"/>
        <end position="121"/>
    </location>
</feature>
<organism evidence="3 4">
    <name type="scientific">Colletotrichum asianum</name>
    <dbReference type="NCBI Taxonomy" id="702518"/>
    <lineage>
        <taxon>Eukaryota</taxon>
        <taxon>Fungi</taxon>
        <taxon>Dikarya</taxon>
        <taxon>Ascomycota</taxon>
        <taxon>Pezizomycotina</taxon>
        <taxon>Sordariomycetes</taxon>
        <taxon>Hypocreomycetidae</taxon>
        <taxon>Glomerellales</taxon>
        <taxon>Glomerellaceae</taxon>
        <taxon>Colletotrichum</taxon>
        <taxon>Colletotrichum gloeosporioides species complex</taxon>
    </lineage>
</organism>
<feature type="compositionally biased region" description="Basic residues" evidence="2">
    <location>
        <begin position="244"/>
        <end position="256"/>
    </location>
</feature>
<dbReference type="Proteomes" id="UP000434172">
    <property type="component" value="Unassembled WGS sequence"/>
</dbReference>
<dbReference type="AlphaFoldDB" id="A0A8H3ZLV5"/>
<feature type="compositionally biased region" description="Polar residues" evidence="2">
    <location>
        <begin position="301"/>
        <end position="326"/>
    </location>
</feature>
<evidence type="ECO:0000256" key="2">
    <source>
        <dbReference type="SAM" id="MobiDB-lite"/>
    </source>
</evidence>
<comment type="caution">
    <text evidence="3">The sequence shown here is derived from an EMBL/GenBank/DDBJ whole genome shotgun (WGS) entry which is preliminary data.</text>
</comment>
<feature type="compositionally biased region" description="Basic and acidic residues" evidence="2">
    <location>
        <begin position="360"/>
        <end position="371"/>
    </location>
</feature>
<dbReference type="OrthoDB" id="4843701at2759"/>
<proteinExistence type="predicted"/>
<feature type="region of interest" description="Disordered" evidence="2">
    <location>
        <begin position="215"/>
        <end position="403"/>
    </location>
</feature>
<sequence>MDQPTESVVIPIRIDGASAYDPDAGVDAIATTIPSFCRGCNASTAHNDIPAIQRAWRKFEEVESSASWEEIIVKGGIGPWDRIKAARDAADAEVVRAEAHVEELTKALEIARSKRECAVERLKGADDYLEKVVGTVASDSGRLEEKFAEMTSGGIDLYNLWRSCPTGMPYKMIDRIDKRLHDVFDTLQSTTHITGKSYEYPADAPQLSRPAVAAIESSNTTAEQSNTRTPTPSEKNSGNNQDRRRGKGKNNKKRRNDSRAQPYPTSAKQHRGTKQGAAIRSELPKKAEPTTNVKREVAEEPTTSVSNQSKPSTTNSGPVQHLQTLVKQEDAQLDQIPFKTETRAQPLEGMGSSGLSCESEFQRVDQNDLRHIAGGANQTSNGIDDGGADGINRSEPGEADVES</sequence>
<evidence type="ECO:0000256" key="1">
    <source>
        <dbReference type="SAM" id="Coils"/>
    </source>
</evidence>
<feature type="compositionally biased region" description="Polar residues" evidence="2">
    <location>
        <begin position="216"/>
        <end position="237"/>
    </location>
</feature>
<evidence type="ECO:0000313" key="4">
    <source>
        <dbReference type="Proteomes" id="UP000434172"/>
    </source>
</evidence>
<protein>
    <submittedName>
        <fullName evidence="3">Uncharacterized protein</fullName>
    </submittedName>
</protein>
<name>A0A8H3ZLV5_9PEZI</name>